<reference evidence="1" key="1">
    <citation type="submission" date="2015-10" db="EMBL/GenBank/DDBJ databases">
        <authorList>
            <person name="Gilbert D.G."/>
        </authorList>
    </citation>
    <scope>NUCLEOTIDE SEQUENCE</scope>
</reference>
<dbReference type="AlphaFoldDB" id="A0A160VCZ1"/>
<sequence>MDHLKIPFELIEELNDLSINLGDELRQYEGEIFRFAT</sequence>
<accession>A0A160VCZ1</accession>
<evidence type="ECO:0000313" key="1">
    <source>
        <dbReference type="EMBL" id="CUV02530.1"/>
    </source>
</evidence>
<proteinExistence type="predicted"/>
<organism evidence="1">
    <name type="scientific">hydrothermal vent metagenome</name>
    <dbReference type="NCBI Taxonomy" id="652676"/>
    <lineage>
        <taxon>unclassified sequences</taxon>
        <taxon>metagenomes</taxon>
        <taxon>ecological metagenomes</taxon>
    </lineage>
</organism>
<name>A0A160VCZ1_9ZZZZ</name>
<gene>
    <name evidence="1" type="ORF">MGWOODY_Clf2500</name>
</gene>
<protein>
    <submittedName>
        <fullName evidence="1">Uncharacterized protein</fullName>
    </submittedName>
</protein>
<dbReference type="EMBL" id="FAXA01000270">
    <property type="protein sequence ID" value="CUV02530.1"/>
    <property type="molecule type" value="Genomic_DNA"/>
</dbReference>